<reference evidence="11" key="1">
    <citation type="journal article" date="2020" name="New Phytol.">
        <title>Comparative genomics reveals dynamic genome evolution in host specialist ectomycorrhizal fungi.</title>
        <authorList>
            <person name="Lofgren L.A."/>
            <person name="Nguyen N.H."/>
            <person name="Vilgalys R."/>
            <person name="Ruytinx J."/>
            <person name="Liao H.L."/>
            <person name="Branco S."/>
            <person name="Kuo A."/>
            <person name="LaButti K."/>
            <person name="Lipzen A."/>
            <person name="Andreopoulos W."/>
            <person name="Pangilinan J."/>
            <person name="Riley R."/>
            <person name="Hundley H."/>
            <person name="Na H."/>
            <person name="Barry K."/>
            <person name="Grigoriev I.V."/>
            <person name="Stajich J.E."/>
            <person name="Kennedy P.G."/>
        </authorList>
    </citation>
    <scope>NUCLEOTIDE SEQUENCE</scope>
    <source>
        <strain evidence="11">S12</strain>
    </source>
</reference>
<dbReference type="GeneID" id="64601965"/>
<keyword evidence="7" id="KW-0539">Nucleus</keyword>
<protein>
    <recommendedName>
        <fullName evidence="4">COP9 signalosome complex subunit 3</fullName>
    </recommendedName>
</protein>
<dbReference type="PANTHER" id="PTHR10758">
    <property type="entry name" value="26S PROTEASOME NON-ATPASE REGULATORY SUBUNIT 3/COP9 SIGNALOSOME COMPLEX SUBUNIT 3"/>
    <property type="match status" value="1"/>
</dbReference>
<keyword evidence="12" id="KW-1185">Reference proteome</keyword>
<comment type="caution">
    <text evidence="11">The sequence shown here is derived from an EMBL/GenBank/DDBJ whole genome shotgun (WGS) entry which is preliminary data.</text>
</comment>
<dbReference type="Proteomes" id="UP000719766">
    <property type="component" value="Unassembled WGS sequence"/>
</dbReference>
<evidence type="ECO:0000256" key="7">
    <source>
        <dbReference type="ARBA" id="ARBA00023242"/>
    </source>
</evidence>
<comment type="similarity">
    <text evidence="3">Belongs to the CSN3 family.</text>
</comment>
<dbReference type="GO" id="GO:0008180">
    <property type="term" value="C:COP9 signalosome"/>
    <property type="evidence" value="ECO:0007669"/>
    <property type="project" value="UniProtKB-KW"/>
</dbReference>
<dbReference type="GO" id="GO:0006511">
    <property type="term" value="P:ubiquitin-dependent protein catabolic process"/>
    <property type="evidence" value="ECO:0007669"/>
    <property type="project" value="TreeGrafter"/>
</dbReference>
<dbReference type="Pfam" id="PF01399">
    <property type="entry name" value="PCI"/>
    <property type="match status" value="1"/>
</dbReference>
<evidence type="ECO:0000256" key="3">
    <source>
        <dbReference type="ARBA" id="ARBA00007084"/>
    </source>
</evidence>
<dbReference type="OrthoDB" id="29061at2759"/>
<dbReference type="InterPro" id="IPR050756">
    <property type="entry name" value="CSN3"/>
</dbReference>
<dbReference type="GO" id="GO:0005737">
    <property type="term" value="C:cytoplasm"/>
    <property type="evidence" value="ECO:0007669"/>
    <property type="project" value="UniProtKB-SubCell"/>
</dbReference>
<keyword evidence="6" id="KW-0736">Signalosome</keyword>
<evidence type="ECO:0000313" key="11">
    <source>
        <dbReference type="EMBL" id="KAG1785303.1"/>
    </source>
</evidence>
<organism evidence="11 12">
    <name type="scientific">Suillus plorans</name>
    <dbReference type="NCBI Taxonomy" id="116603"/>
    <lineage>
        <taxon>Eukaryota</taxon>
        <taxon>Fungi</taxon>
        <taxon>Dikarya</taxon>
        <taxon>Basidiomycota</taxon>
        <taxon>Agaricomycotina</taxon>
        <taxon>Agaricomycetes</taxon>
        <taxon>Agaricomycetidae</taxon>
        <taxon>Boletales</taxon>
        <taxon>Suillineae</taxon>
        <taxon>Suillaceae</taxon>
        <taxon>Suillus</taxon>
    </lineage>
</organism>
<accession>A0A9P7AAA3</accession>
<feature type="region of interest" description="Disordered" evidence="8">
    <location>
        <begin position="439"/>
        <end position="466"/>
    </location>
</feature>
<feature type="compositionally biased region" description="Low complexity" evidence="8">
    <location>
        <begin position="13"/>
        <end position="30"/>
    </location>
</feature>
<keyword evidence="5" id="KW-0963">Cytoplasm</keyword>
<evidence type="ECO:0000256" key="1">
    <source>
        <dbReference type="ARBA" id="ARBA00004123"/>
    </source>
</evidence>
<evidence type="ECO:0000313" key="12">
    <source>
        <dbReference type="Proteomes" id="UP000719766"/>
    </source>
</evidence>
<sequence length="466" mass="50947">MNQSGLPTPPPTSATSTTSPAQSSSNAAGQSASDVSLASIVATITSTSSPSQLNQYLRSCASKDVREVLLASILPGSQDPLTLLNTRDHTLGMLYILSARLHTVASDKPLWHHIESFCRDFIPEHARVAPDRVTLLATGIRQLAEVEGNPKLAIAPLSDLLAKYPPTLSHLTTIHPIFLTICVATRHFSAAIPVLAHSITTIDLSLSDLTYHDNLVYHYAGGIALAALKNWSAAEELFEICASSPGTAASAIQMEALKKLVLVQLIYRGKTSPPSKYMHPILMRLFKATPYASFTNAYPLQRDYLRTIVENEQQLFTNERTLGLITQALDRAPRWAIKKLTTTYLTLHLSDIGREVGISDENKVKSLILSMIECSEISAELSADGTVSFSDPPVKFEKTDVDRVLSQAQQQDALLVRLEKEMERNKEYLTKAVKSKDDAAWGPAMDEDGAFGDRPSGNWAEDMSFA</sequence>
<evidence type="ECO:0000256" key="6">
    <source>
        <dbReference type="ARBA" id="ARBA00022790"/>
    </source>
</evidence>
<dbReference type="InterPro" id="IPR055089">
    <property type="entry name" value="COP9_N"/>
</dbReference>
<dbReference type="Pfam" id="PF22788">
    <property type="entry name" value="COP9_hel_rpt"/>
    <property type="match status" value="1"/>
</dbReference>
<gene>
    <name evidence="11" type="ORF">HD556DRAFT_1459089</name>
</gene>
<feature type="region of interest" description="Disordered" evidence="8">
    <location>
        <begin position="1"/>
        <end position="30"/>
    </location>
</feature>
<evidence type="ECO:0000259" key="9">
    <source>
        <dbReference type="Pfam" id="PF01399"/>
    </source>
</evidence>
<feature type="domain" description="PCI" evidence="9">
    <location>
        <begin position="310"/>
        <end position="390"/>
    </location>
</feature>
<evidence type="ECO:0000256" key="5">
    <source>
        <dbReference type="ARBA" id="ARBA00022490"/>
    </source>
</evidence>
<dbReference type="AlphaFoldDB" id="A0A9P7AAA3"/>
<dbReference type="EMBL" id="JABBWE010000113">
    <property type="protein sequence ID" value="KAG1785303.1"/>
    <property type="molecule type" value="Genomic_DNA"/>
</dbReference>
<name>A0A9P7AAA3_9AGAM</name>
<evidence type="ECO:0000256" key="4">
    <source>
        <dbReference type="ARBA" id="ARBA00014878"/>
    </source>
</evidence>
<dbReference type="RefSeq" id="XP_041152786.1">
    <property type="nucleotide sequence ID" value="XM_041308201.1"/>
</dbReference>
<dbReference type="PANTHER" id="PTHR10758:SF1">
    <property type="entry name" value="COP9 SIGNALOSOME COMPLEX SUBUNIT 3"/>
    <property type="match status" value="1"/>
</dbReference>
<feature type="domain" description="COP9 signalosome complex subunit 3 N-terminal helical repeats" evidence="10">
    <location>
        <begin position="78"/>
        <end position="281"/>
    </location>
</feature>
<comment type="subcellular location">
    <subcellularLocation>
        <location evidence="2">Cytoplasm</location>
    </subcellularLocation>
    <subcellularLocation>
        <location evidence="1">Nucleus</location>
    </subcellularLocation>
</comment>
<dbReference type="InterPro" id="IPR000717">
    <property type="entry name" value="PCI_dom"/>
</dbReference>
<evidence type="ECO:0000256" key="8">
    <source>
        <dbReference type="SAM" id="MobiDB-lite"/>
    </source>
</evidence>
<evidence type="ECO:0000256" key="2">
    <source>
        <dbReference type="ARBA" id="ARBA00004496"/>
    </source>
</evidence>
<proteinExistence type="inferred from homology"/>
<evidence type="ECO:0000259" key="10">
    <source>
        <dbReference type="Pfam" id="PF22788"/>
    </source>
</evidence>